<accession>A0A7Y9ZG01</accession>
<name>A0A7Y9ZG01_9ACTN</name>
<keyword evidence="1" id="KW-0472">Membrane</keyword>
<sequence>MSTHARPDVHPTVLDQPGARCGIAGGTLFVASAICTAVPLQGWSGVAALLVLTAAWCRFLPLSHGLFLAVAGWAFATGFVVNAGGQLTFAPADLARLAVYAATAFLVAGAQ</sequence>
<keyword evidence="1" id="KW-0812">Transmembrane</keyword>
<keyword evidence="1" id="KW-1133">Transmembrane helix</keyword>
<feature type="transmembrane region" description="Helical" evidence="1">
    <location>
        <begin position="66"/>
        <end position="88"/>
    </location>
</feature>
<dbReference type="EMBL" id="JACBZM010000001">
    <property type="protein sequence ID" value="NYI44712.1"/>
    <property type="molecule type" value="Genomic_DNA"/>
</dbReference>
<dbReference type="Proteomes" id="UP000562045">
    <property type="component" value="Unassembled WGS sequence"/>
</dbReference>
<feature type="transmembrane region" description="Helical" evidence="1">
    <location>
        <begin position="40"/>
        <end position="59"/>
    </location>
</feature>
<proteinExistence type="predicted"/>
<protein>
    <recommendedName>
        <fullName evidence="4">Apolipoprotein N-acyltransferase</fullName>
    </recommendedName>
</protein>
<dbReference type="AlphaFoldDB" id="A0A7Y9ZG01"/>
<dbReference type="RefSeq" id="WP_179648492.1">
    <property type="nucleotide sequence ID" value="NZ_JACBZM010000001.1"/>
</dbReference>
<evidence type="ECO:0000256" key="1">
    <source>
        <dbReference type="SAM" id="Phobius"/>
    </source>
</evidence>
<gene>
    <name evidence="2" type="ORF">BJ993_001792</name>
</gene>
<organism evidence="2 3">
    <name type="scientific">Nocardioides aromaticivorans</name>
    <dbReference type="NCBI Taxonomy" id="200618"/>
    <lineage>
        <taxon>Bacteria</taxon>
        <taxon>Bacillati</taxon>
        <taxon>Actinomycetota</taxon>
        <taxon>Actinomycetes</taxon>
        <taxon>Propionibacteriales</taxon>
        <taxon>Nocardioidaceae</taxon>
        <taxon>Nocardioides</taxon>
    </lineage>
</organism>
<comment type="caution">
    <text evidence="2">The sequence shown here is derived from an EMBL/GenBank/DDBJ whole genome shotgun (WGS) entry which is preliminary data.</text>
</comment>
<evidence type="ECO:0008006" key="4">
    <source>
        <dbReference type="Google" id="ProtNLM"/>
    </source>
</evidence>
<evidence type="ECO:0000313" key="3">
    <source>
        <dbReference type="Proteomes" id="UP000562045"/>
    </source>
</evidence>
<evidence type="ECO:0000313" key="2">
    <source>
        <dbReference type="EMBL" id="NYI44712.1"/>
    </source>
</evidence>
<reference evidence="2 3" key="1">
    <citation type="submission" date="2020-07" db="EMBL/GenBank/DDBJ databases">
        <title>Sequencing the genomes of 1000 actinobacteria strains.</title>
        <authorList>
            <person name="Klenk H.-P."/>
        </authorList>
    </citation>
    <scope>NUCLEOTIDE SEQUENCE [LARGE SCALE GENOMIC DNA]</scope>
    <source>
        <strain evidence="2 3">DSM 15131</strain>
    </source>
</reference>